<sequence length="88" mass="10753">MIEVIKEIFMILGMGVVAIIIYELFYTIINKFNRWRKNGCKIKCLCKPHKYKLVWYWRNTEDAILECKKCGKRKRVFIDYDSIKEKFH</sequence>
<evidence type="ECO:0000313" key="3">
    <source>
        <dbReference type="Proteomes" id="UP000284220"/>
    </source>
</evidence>
<evidence type="ECO:0000256" key="1">
    <source>
        <dbReference type="SAM" id="Phobius"/>
    </source>
</evidence>
<keyword evidence="1" id="KW-0812">Transmembrane</keyword>
<keyword evidence="1" id="KW-1133">Transmembrane helix</keyword>
<proteinExistence type="predicted"/>
<accession>A0A414SKB9</accession>
<protein>
    <submittedName>
        <fullName evidence="2">Uncharacterized protein</fullName>
    </submittedName>
</protein>
<dbReference type="EMBL" id="QRHZ01000001">
    <property type="protein sequence ID" value="RHG20033.1"/>
    <property type="molecule type" value="Genomic_DNA"/>
</dbReference>
<evidence type="ECO:0000313" key="2">
    <source>
        <dbReference type="EMBL" id="RHG20033.1"/>
    </source>
</evidence>
<dbReference type="AlphaFoldDB" id="A0A414SKB9"/>
<comment type="caution">
    <text evidence="2">The sequence shown here is derived from an EMBL/GenBank/DDBJ whole genome shotgun (WGS) entry which is preliminary data.</text>
</comment>
<reference evidence="2 3" key="1">
    <citation type="submission" date="2018-08" db="EMBL/GenBank/DDBJ databases">
        <title>A genome reference for cultivated species of the human gut microbiota.</title>
        <authorList>
            <person name="Zou Y."/>
            <person name="Xue W."/>
            <person name="Luo G."/>
        </authorList>
    </citation>
    <scope>NUCLEOTIDE SEQUENCE [LARGE SCALE GENOMIC DNA]</scope>
    <source>
        <strain evidence="2 3">AM22-9LB</strain>
    </source>
</reference>
<keyword evidence="1" id="KW-0472">Membrane</keyword>
<name>A0A414SKB9_9FIRM</name>
<dbReference type="Proteomes" id="UP000284220">
    <property type="component" value="Unassembled WGS sequence"/>
</dbReference>
<gene>
    <name evidence="2" type="ORF">DW272_02180</name>
</gene>
<feature type="transmembrane region" description="Helical" evidence="1">
    <location>
        <begin position="6"/>
        <end position="29"/>
    </location>
</feature>
<organism evidence="2 3">
    <name type="scientific">Blautia obeum</name>
    <dbReference type="NCBI Taxonomy" id="40520"/>
    <lineage>
        <taxon>Bacteria</taxon>
        <taxon>Bacillati</taxon>
        <taxon>Bacillota</taxon>
        <taxon>Clostridia</taxon>
        <taxon>Lachnospirales</taxon>
        <taxon>Lachnospiraceae</taxon>
        <taxon>Blautia</taxon>
    </lineage>
</organism>